<evidence type="ECO:0000256" key="3">
    <source>
        <dbReference type="ARBA" id="ARBA00022729"/>
    </source>
</evidence>
<feature type="domain" description="Calcineurin-like phosphoesterase" evidence="6">
    <location>
        <begin position="68"/>
        <end position="313"/>
    </location>
</feature>
<dbReference type="InterPro" id="IPR029052">
    <property type="entry name" value="Metallo-depent_PP-like"/>
</dbReference>
<dbReference type="AlphaFoldDB" id="A0ABD3MGK5"/>
<evidence type="ECO:0000259" key="6">
    <source>
        <dbReference type="Pfam" id="PF00149"/>
    </source>
</evidence>
<sequence>MTMQLPTAQRLFILIVWSYALSSALSSAESSNFLHEHEVYDHIVSVAMAVKHASNTSSSADTLTQGRLRFLAIGDWGGKDTYPFYTEEQWETAAGMARVASAAPATNVEEDVESDHHIDDRPAASFVLSLGDNFYSRGIPEEDTTPEAYLRFEETFDNVYDRSMMDMPWFVIGGNHDHCGDITMQMKLSTMNDRWNYPDYNHRFVREFYGKDNDTITLVKLEIIMIDTVLLAGGTTCPESEDGDAESYARADITLEWIENALMESDADYLLVAGHYPIYSACSHGGSEILQSTLDPLLRKYGVTAYLSGHEHCQFHFSYKGMDYILSGTGHDCCYASDKINTLPKKGKLKYLLADSTEYSGSSGVRGGFASFDVGRDGMTFAIHRESGDVLYESVLLPRASHFRRGEHGRDPVVEVE</sequence>
<dbReference type="Pfam" id="PF00149">
    <property type="entry name" value="Metallophos"/>
    <property type="match status" value="1"/>
</dbReference>
<evidence type="ECO:0000256" key="5">
    <source>
        <dbReference type="SAM" id="SignalP"/>
    </source>
</evidence>
<dbReference type="CDD" id="cd07378">
    <property type="entry name" value="MPP_ACP5"/>
    <property type="match status" value="1"/>
</dbReference>
<dbReference type="EMBL" id="JALLBG020000131">
    <property type="protein sequence ID" value="KAL3762702.1"/>
    <property type="molecule type" value="Genomic_DNA"/>
</dbReference>
<comment type="catalytic activity">
    <reaction evidence="1">
        <text>a phosphate monoester + H2O = an alcohol + phosphate</text>
        <dbReference type="Rhea" id="RHEA:15017"/>
        <dbReference type="ChEBI" id="CHEBI:15377"/>
        <dbReference type="ChEBI" id="CHEBI:30879"/>
        <dbReference type="ChEBI" id="CHEBI:43474"/>
        <dbReference type="ChEBI" id="CHEBI:67140"/>
        <dbReference type="EC" id="3.1.3.2"/>
    </reaction>
</comment>
<organism evidence="7 8">
    <name type="scientific">Discostella pseudostelligera</name>
    <dbReference type="NCBI Taxonomy" id="259834"/>
    <lineage>
        <taxon>Eukaryota</taxon>
        <taxon>Sar</taxon>
        <taxon>Stramenopiles</taxon>
        <taxon>Ochrophyta</taxon>
        <taxon>Bacillariophyta</taxon>
        <taxon>Coscinodiscophyceae</taxon>
        <taxon>Thalassiosirophycidae</taxon>
        <taxon>Stephanodiscales</taxon>
        <taxon>Stephanodiscaceae</taxon>
        <taxon>Discostella</taxon>
    </lineage>
</organism>
<feature type="chain" id="PRO_5044776644" description="acid phosphatase" evidence="5">
    <location>
        <begin position="29"/>
        <end position="417"/>
    </location>
</feature>
<evidence type="ECO:0000256" key="1">
    <source>
        <dbReference type="ARBA" id="ARBA00000032"/>
    </source>
</evidence>
<keyword evidence="8" id="KW-1185">Reference proteome</keyword>
<dbReference type="SUPFAM" id="SSF56300">
    <property type="entry name" value="Metallo-dependent phosphatases"/>
    <property type="match status" value="1"/>
</dbReference>
<dbReference type="InterPro" id="IPR004843">
    <property type="entry name" value="Calcineurin-like_PHP"/>
</dbReference>
<comment type="caution">
    <text evidence="7">The sequence shown here is derived from an EMBL/GenBank/DDBJ whole genome shotgun (WGS) entry which is preliminary data.</text>
</comment>
<evidence type="ECO:0000256" key="4">
    <source>
        <dbReference type="ARBA" id="ARBA00022801"/>
    </source>
</evidence>
<dbReference type="PANTHER" id="PTHR10161">
    <property type="entry name" value="TARTRATE-RESISTANT ACID PHOSPHATASE TYPE 5"/>
    <property type="match status" value="1"/>
</dbReference>
<proteinExistence type="predicted"/>
<accession>A0ABD3MGK5</accession>
<dbReference type="PANTHER" id="PTHR10161:SF14">
    <property type="entry name" value="TARTRATE-RESISTANT ACID PHOSPHATASE TYPE 5"/>
    <property type="match status" value="1"/>
</dbReference>
<dbReference type="Gene3D" id="3.60.21.10">
    <property type="match status" value="1"/>
</dbReference>
<dbReference type="Proteomes" id="UP001530293">
    <property type="component" value="Unassembled WGS sequence"/>
</dbReference>
<feature type="signal peptide" evidence="5">
    <location>
        <begin position="1"/>
        <end position="28"/>
    </location>
</feature>
<gene>
    <name evidence="7" type="ORF">ACHAWU_001647</name>
</gene>
<evidence type="ECO:0000313" key="7">
    <source>
        <dbReference type="EMBL" id="KAL3762702.1"/>
    </source>
</evidence>
<dbReference type="InterPro" id="IPR051558">
    <property type="entry name" value="Metallophosphoesterase_PAP"/>
</dbReference>
<evidence type="ECO:0000256" key="2">
    <source>
        <dbReference type="ARBA" id="ARBA00012646"/>
    </source>
</evidence>
<dbReference type="InterPro" id="IPR024927">
    <property type="entry name" value="Acid_PPase"/>
</dbReference>
<keyword evidence="4" id="KW-0378">Hydrolase</keyword>
<protein>
    <recommendedName>
        <fullName evidence="2">acid phosphatase</fullName>
        <ecNumber evidence="2">3.1.3.2</ecNumber>
    </recommendedName>
</protein>
<keyword evidence="3 5" id="KW-0732">Signal</keyword>
<dbReference type="EC" id="3.1.3.2" evidence="2"/>
<evidence type="ECO:0000313" key="8">
    <source>
        <dbReference type="Proteomes" id="UP001530293"/>
    </source>
</evidence>
<reference evidence="7 8" key="1">
    <citation type="submission" date="2024-10" db="EMBL/GenBank/DDBJ databases">
        <title>Updated reference genomes for cyclostephanoid diatoms.</title>
        <authorList>
            <person name="Roberts W.R."/>
            <person name="Alverson A.J."/>
        </authorList>
    </citation>
    <scope>NUCLEOTIDE SEQUENCE [LARGE SCALE GENOMIC DNA]</scope>
    <source>
        <strain evidence="7 8">AJA232-27</strain>
    </source>
</reference>
<name>A0ABD3MGK5_9STRA</name>
<dbReference type="GO" id="GO:0003993">
    <property type="term" value="F:acid phosphatase activity"/>
    <property type="evidence" value="ECO:0007669"/>
    <property type="project" value="UniProtKB-EC"/>
</dbReference>